<dbReference type="EMBL" id="JAFLHG010000003">
    <property type="protein sequence ID" value="MBT8797377.1"/>
    <property type="molecule type" value="Genomic_DNA"/>
</dbReference>
<keyword evidence="1" id="KW-0472">Membrane</keyword>
<feature type="transmembrane region" description="Helical" evidence="1">
    <location>
        <begin position="477"/>
        <end position="504"/>
    </location>
</feature>
<dbReference type="Proteomes" id="UP000740605">
    <property type="component" value="Unassembled WGS sequence"/>
</dbReference>
<accession>A0ABS5XTY5</accession>
<gene>
    <name evidence="2" type="ORF">J0P97_04735</name>
</gene>
<evidence type="ECO:0000313" key="2">
    <source>
        <dbReference type="EMBL" id="MBT8797377.1"/>
    </source>
</evidence>
<dbReference type="RefSeq" id="WP_215486616.1">
    <property type="nucleotide sequence ID" value="NZ_BAAAPJ010000003.1"/>
</dbReference>
<feature type="transmembrane region" description="Helical" evidence="1">
    <location>
        <begin position="58"/>
        <end position="78"/>
    </location>
</feature>
<evidence type="ECO:0000313" key="3">
    <source>
        <dbReference type="Proteomes" id="UP000740605"/>
    </source>
</evidence>
<feature type="transmembrane region" description="Helical" evidence="1">
    <location>
        <begin position="234"/>
        <end position="256"/>
    </location>
</feature>
<feature type="transmembrane region" description="Helical" evidence="1">
    <location>
        <begin position="24"/>
        <end position="46"/>
    </location>
</feature>
<proteinExistence type="predicted"/>
<name>A0ABS5XTY5_9MICO</name>
<reference evidence="2 3" key="1">
    <citation type="submission" date="2021-03" db="EMBL/GenBank/DDBJ databases">
        <title>Microbacterium pauli sp. nov., isolated from microfiltered milk.</title>
        <authorList>
            <person name="Bellassi P."/>
            <person name="Fontana A."/>
            <person name="Callegari M.L."/>
            <person name="Lorenzo M."/>
            <person name="Cappa F."/>
        </authorList>
    </citation>
    <scope>NUCLEOTIDE SEQUENCE [LARGE SCALE GENOMIC DNA]</scope>
    <source>
        <strain evidence="2 3">DSM 18909</strain>
    </source>
</reference>
<feature type="transmembrane region" description="Helical" evidence="1">
    <location>
        <begin position="299"/>
        <end position="320"/>
    </location>
</feature>
<feature type="transmembrane region" description="Helical" evidence="1">
    <location>
        <begin position="99"/>
        <end position="124"/>
    </location>
</feature>
<keyword evidence="3" id="KW-1185">Reference proteome</keyword>
<feature type="transmembrane region" description="Helical" evidence="1">
    <location>
        <begin position="136"/>
        <end position="162"/>
    </location>
</feature>
<evidence type="ECO:0008006" key="4">
    <source>
        <dbReference type="Google" id="ProtNLM"/>
    </source>
</evidence>
<evidence type="ECO:0000256" key="1">
    <source>
        <dbReference type="SAM" id="Phobius"/>
    </source>
</evidence>
<feature type="transmembrane region" description="Helical" evidence="1">
    <location>
        <begin position="450"/>
        <end position="471"/>
    </location>
</feature>
<comment type="caution">
    <text evidence="2">The sequence shown here is derived from an EMBL/GenBank/DDBJ whole genome shotgun (WGS) entry which is preliminary data.</text>
</comment>
<organism evidence="2 3">
    <name type="scientific">Microbacterium flavum</name>
    <dbReference type="NCBI Taxonomy" id="415216"/>
    <lineage>
        <taxon>Bacteria</taxon>
        <taxon>Bacillati</taxon>
        <taxon>Actinomycetota</taxon>
        <taxon>Actinomycetes</taxon>
        <taxon>Micrococcales</taxon>
        <taxon>Microbacteriaceae</taxon>
        <taxon>Microbacterium</taxon>
    </lineage>
</organism>
<sequence>MVAHVLRLRIDLLIGAFRGDARHVLTRVAGLGLLVAALVAIFFGAARLHHADAATAQAVTVVVGSALALGFFLGALVGGFDDQLDPRRFAVFGTSPMRVAGATFLAGVLSVPVLGVIAVAVAIGGLWRAQGAPLPIVVLAAVLAVLTCMLLAKIGLAIGGLLLRERRSRELSGLFLVMIVVVAVPVAIFFVSLEWDGAVPSALAEAVRVLSLTPLGAAWAIPGGAVAGSSTAQIVVAVLTVLLLGAAWVALVRLLLTTTERPGAGRERAGLGWFALTPSTPGGGIAARSLLYWLRDPRYIVNLVVVPVGATLAIAPLLLVGVPIEYVALVPAPLMALFFGWLAHNDLAYDSTALWMHVASAVRGASDRAGRLVPVALVALAALAVSIPLLVSLHGRWVVLPAMVGVCASLFLCGLGLSSVSSVVAPYAVSRPGDSPFQQPQRSGGGLSQGVVLLGAIVFSAPALWLGWLTLTSDAALAWATLWTGVGIGLLVLLAGILTGGAVFSRRGGRLMEFVEST</sequence>
<feature type="transmembrane region" description="Helical" evidence="1">
    <location>
        <begin position="397"/>
        <end position="429"/>
    </location>
</feature>
<protein>
    <recommendedName>
        <fullName evidence="4">ABC-2 type transport system permease protein</fullName>
    </recommendedName>
</protein>
<keyword evidence="1" id="KW-0812">Transmembrane</keyword>
<feature type="transmembrane region" description="Helical" evidence="1">
    <location>
        <begin position="326"/>
        <end position="343"/>
    </location>
</feature>
<feature type="transmembrane region" description="Helical" evidence="1">
    <location>
        <begin position="372"/>
        <end position="391"/>
    </location>
</feature>
<keyword evidence="1" id="KW-1133">Transmembrane helix</keyword>
<feature type="transmembrane region" description="Helical" evidence="1">
    <location>
        <begin position="174"/>
        <end position="193"/>
    </location>
</feature>